<evidence type="ECO:0000256" key="1">
    <source>
        <dbReference type="SAM" id="SignalP"/>
    </source>
</evidence>
<dbReference type="PANTHER" id="PTHR46791:SF11">
    <property type="entry name" value="INTEGRASE CATALYTIC DOMAIN-CONTAINING PROTEIN"/>
    <property type="match status" value="1"/>
</dbReference>
<evidence type="ECO:0000313" key="3">
    <source>
        <dbReference type="EMBL" id="KAL0573793.1"/>
    </source>
</evidence>
<protein>
    <recommendedName>
        <fullName evidence="2">Integrase core domain-containing protein</fullName>
    </recommendedName>
</protein>
<dbReference type="Proteomes" id="UP001465976">
    <property type="component" value="Unassembled WGS sequence"/>
</dbReference>
<evidence type="ECO:0000313" key="4">
    <source>
        <dbReference type="Proteomes" id="UP001465976"/>
    </source>
</evidence>
<name>A0ABR3FFF5_9AGAR</name>
<reference evidence="3 4" key="1">
    <citation type="submission" date="2024-02" db="EMBL/GenBank/DDBJ databases">
        <title>A draft genome for the cacao thread blight pathogen Marasmius crinis-equi.</title>
        <authorList>
            <person name="Cohen S.P."/>
            <person name="Baruah I.K."/>
            <person name="Amoako-Attah I."/>
            <person name="Bukari Y."/>
            <person name="Meinhardt L.W."/>
            <person name="Bailey B.A."/>
        </authorList>
    </citation>
    <scope>NUCLEOTIDE SEQUENCE [LARGE SCALE GENOMIC DNA]</scope>
    <source>
        <strain evidence="3 4">GH-76</strain>
    </source>
</reference>
<evidence type="ECO:0000259" key="2">
    <source>
        <dbReference type="Pfam" id="PF24764"/>
    </source>
</evidence>
<proteinExistence type="predicted"/>
<organism evidence="3 4">
    <name type="scientific">Marasmius crinis-equi</name>
    <dbReference type="NCBI Taxonomy" id="585013"/>
    <lineage>
        <taxon>Eukaryota</taxon>
        <taxon>Fungi</taxon>
        <taxon>Dikarya</taxon>
        <taxon>Basidiomycota</taxon>
        <taxon>Agaricomycotina</taxon>
        <taxon>Agaricomycetes</taxon>
        <taxon>Agaricomycetidae</taxon>
        <taxon>Agaricales</taxon>
        <taxon>Marasmiineae</taxon>
        <taxon>Marasmiaceae</taxon>
        <taxon>Marasmius</taxon>
    </lineage>
</organism>
<dbReference type="InterPro" id="IPR012337">
    <property type="entry name" value="RNaseH-like_sf"/>
</dbReference>
<accession>A0ABR3FFF5</accession>
<feature type="chain" id="PRO_5046420878" description="Integrase core domain-containing protein" evidence="1">
    <location>
        <begin position="21"/>
        <end position="530"/>
    </location>
</feature>
<gene>
    <name evidence="3" type="ORF">V5O48_008160</name>
</gene>
<dbReference type="InterPro" id="IPR058913">
    <property type="entry name" value="Integrase_dom_put"/>
</dbReference>
<comment type="caution">
    <text evidence="3">The sequence shown here is derived from an EMBL/GenBank/DDBJ whole genome shotgun (WGS) entry which is preliminary data.</text>
</comment>
<sequence>MRWPHLLFLFSLLLLPFSLASSFGNNNLHDHSFKAAFEQLGKDVRRTVLTQVGDAARIEAEIHRTHEFSQLIEASRSTIPPNDYTIMRQSLERMLVSLRDAAEVSAEESSSALQVETTHKTAIQLRGVTDLAEIFGCDPRTIRRRALEYQLVDPGSPVYVDYEDEDSGQHIRIYNPEQTSEQQNIQGISDEELDAVVTQILQIFPSFGRRMITGHLRHLGHNIPRERIRQSFERVQGMPAYMISRRMGRHGYSRMIMGMRAHDNNRKDTVAALFHDARSVHGTPSRVRGDHGVENLDVAEWMETNFGVERGSYIWGRSVHNIRIERLWRDVTRGFGGKWKEFFRSLEAGAGLRPDWNAHIWLLHHLFLPSVNEEAMAWMETWNHHTVTIRGQRDRSPQDMFFFGQLTNGWRDMSLLEQDPDPLAEEDIAGYGIDWDELENQDILRHHADNNEPEHYNVFASFGSNQPTELNYVEIPTFDSPLTDDQIGLLDEHISQSPYAFSSDLGDRRSLWVECLRFCRLLLSHSQPDN</sequence>
<dbReference type="SUPFAM" id="SSF53098">
    <property type="entry name" value="Ribonuclease H-like"/>
    <property type="match status" value="1"/>
</dbReference>
<keyword evidence="4" id="KW-1185">Reference proteome</keyword>
<dbReference type="PANTHER" id="PTHR46791">
    <property type="entry name" value="EXPRESSED PROTEIN"/>
    <property type="match status" value="1"/>
</dbReference>
<dbReference type="Pfam" id="PF24764">
    <property type="entry name" value="rva_4"/>
    <property type="match status" value="1"/>
</dbReference>
<feature type="domain" description="Integrase core" evidence="2">
    <location>
        <begin position="250"/>
        <end position="408"/>
    </location>
</feature>
<feature type="signal peptide" evidence="1">
    <location>
        <begin position="1"/>
        <end position="20"/>
    </location>
</feature>
<dbReference type="EMBL" id="JBAHYK010000463">
    <property type="protein sequence ID" value="KAL0573793.1"/>
    <property type="molecule type" value="Genomic_DNA"/>
</dbReference>
<keyword evidence="1" id="KW-0732">Signal</keyword>